<dbReference type="SUPFAM" id="SSF54928">
    <property type="entry name" value="RNA-binding domain, RBD"/>
    <property type="match status" value="1"/>
</dbReference>
<evidence type="ECO:0000256" key="3">
    <source>
        <dbReference type="PROSITE-ProRule" id="PRU00176"/>
    </source>
</evidence>
<evidence type="ECO:0000256" key="2">
    <source>
        <dbReference type="ARBA" id="ARBA00022884"/>
    </source>
</evidence>
<keyword evidence="1" id="KW-0677">Repeat</keyword>
<dbReference type="GO" id="GO:0010629">
    <property type="term" value="P:negative regulation of gene expression"/>
    <property type="evidence" value="ECO:0007669"/>
    <property type="project" value="UniProtKB-ARBA"/>
</dbReference>
<evidence type="ECO:0000313" key="5">
    <source>
        <dbReference type="EMBL" id="GIX68660.1"/>
    </source>
</evidence>
<dbReference type="Pfam" id="PF00076">
    <property type="entry name" value="RRM_1"/>
    <property type="match status" value="1"/>
</dbReference>
<proteinExistence type="predicted"/>
<dbReference type="GO" id="GO:0005634">
    <property type="term" value="C:nucleus"/>
    <property type="evidence" value="ECO:0007669"/>
    <property type="project" value="TreeGrafter"/>
</dbReference>
<feature type="domain" description="RRM" evidence="4">
    <location>
        <begin position="7"/>
        <end position="85"/>
    </location>
</feature>
<dbReference type="InterPro" id="IPR050502">
    <property type="entry name" value="Euk_RNA-bind_prot"/>
</dbReference>
<dbReference type="FunFam" id="3.30.70.330:FF:000383">
    <property type="entry name" value="Sex lethal, isoform D"/>
    <property type="match status" value="1"/>
</dbReference>
<evidence type="ECO:0000259" key="4">
    <source>
        <dbReference type="PROSITE" id="PS50102"/>
    </source>
</evidence>
<dbReference type="AlphaFoldDB" id="A0AAV4M9U9"/>
<dbReference type="InterPro" id="IPR000504">
    <property type="entry name" value="RRM_dom"/>
</dbReference>
<dbReference type="Gene3D" id="3.30.70.330">
    <property type="match status" value="1"/>
</dbReference>
<dbReference type="Proteomes" id="UP001054945">
    <property type="component" value="Unassembled WGS sequence"/>
</dbReference>
<dbReference type="PANTHER" id="PTHR48025">
    <property type="entry name" value="OS02G0815200 PROTEIN"/>
    <property type="match status" value="1"/>
</dbReference>
<sequence>MEEGSQTNLIVNYLPQTLTDYEFKNLFQAIGQVKACKIVRHKSTGYSYGFGFVEYGREADATKAIQTMNGLQLGNKKIKVAFSRPGGDNIKNANLYLRESPKIYDRRTTSSLLCQSLGR</sequence>
<dbReference type="InterPro" id="IPR035979">
    <property type="entry name" value="RBD_domain_sf"/>
</dbReference>
<dbReference type="GO" id="GO:0005737">
    <property type="term" value="C:cytoplasm"/>
    <property type="evidence" value="ECO:0007669"/>
    <property type="project" value="UniProtKB-ARBA"/>
</dbReference>
<keyword evidence="2 3" id="KW-0694">RNA-binding</keyword>
<name>A0AAV4M9U9_CAEEX</name>
<accession>A0AAV4M9U9</accession>
<dbReference type="GO" id="GO:0009967">
    <property type="term" value="P:positive regulation of signal transduction"/>
    <property type="evidence" value="ECO:0007669"/>
    <property type="project" value="UniProtKB-ARBA"/>
</dbReference>
<organism evidence="5 6">
    <name type="scientific">Caerostris extrusa</name>
    <name type="common">Bark spider</name>
    <name type="synonym">Caerostris bankana</name>
    <dbReference type="NCBI Taxonomy" id="172846"/>
    <lineage>
        <taxon>Eukaryota</taxon>
        <taxon>Metazoa</taxon>
        <taxon>Ecdysozoa</taxon>
        <taxon>Arthropoda</taxon>
        <taxon>Chelicerata</taxon>
        <taxon>Arachnida</taxon>
        <taxon>Araneae</taxon>
        <taxon>Araneomorphae</taxon>
        <taxon>Entelegynae</taxon>
        <taxon>Araneoidea</taxon>
        <taxon>Araneidae</taxon>
        <taxon>Caerostris</taxon>
    </lineage>
</organism>
<dbReference type="PRINTS" id="PR00961">
    <property type="entry name" value="HUDSXLRNA"/>
</dbReference>
<dbReference type="GO" id="GO:0003729">
    <property type="term" value="F:mRNA binding"/>
    <property type="evidence" value="ECO:0007669"/>
    <property type="project" value="UniProtKB-ARBA"/>
</dbReference>
<dbReference type="EMBL" id="BPLR01001985">
    <property type="protein sequence ID" value="GIX68660.1"/>
    <property type="molecule type" value="Genomic_DNA"/>
</dbReference>
<comment type="caution">
    <text evidence="5">The sequence shown here is derived from an EMBL/GenBank/DDBJ whole genome shotgun (WGS) entry which is preliminary data.</text>
</comment>
<evidence type="ECO:0000313" key="6">
    <source>
        <dbReference type="Proteomes" id="UP001054945"/>
    </source>
</evidence>
<evidence type="ECO:0000256" key="1">
    <source>
        <dbReference type="ARBA" id="ARBA00022737"/>
    </source>
</evidence>
<reference evidence="5 6" key="1">
    <citation type="submission" date="2021-06" db="EMBL/GenBank/DDBJ databases">
        <title>Caerostris extrusa draft genome.</title>
        <authorList>
            <person name="Kono N."/>
            <person name="Arakawa K."/>
        </authorList>
    </citation>
    <scope>NUCLEOTIDE SEQUENCE [LARGE SCALE GENOMIC DNA]</scope>
</reference>
<dbReference type="InterPro" id="IPR012677">
    <property type="entry name" value="Nucleotide-bd_a/b_plait_sf"/>
</dbReference>
<gene>
    <name evidence="5" type="ORF">CEXT_512281</name>
</gene>
<protein>
    <recommendedName>
        <fullName evidence="4">RRM domain-containing protein</fullName>
    </recommendedName>
</protein>
<dbReference type="PROSITE" id="PS50102">
    <property type="entry name" value="RRM"/>
    <property type="match status" value="1"/>
</dbReference>
<dbReference type="SMART" id="SM00360">
    <property type="entry name" value="RRM"/>
    <property type="match status" value="1"/>
</dbReference>
<dbReference type="InterPro" id="IPR002343">
    <property type="entry name" value="Hud_Sxl_RNA"/>
</dbReference>
<dbReference type="PANTHER" id="PTHR48025:SF1">
    <property type="entry name" value="RRM DOMAIN-CONTAINING PROTEIN"/>
    <property type="match status" value="1"/>
</dbReference>
<keyword evidence="6" id="KW-1185">Reference proteome</keyword>
<dbReference type="GO" id="GO:1990904">
    <property type="term" value="C:ribonucleoprotein complex"/>
    <property type="evidence" value="ECO:0007669"/>
    <property type="project" value="InterPro"/>
</dbReference>